<accession>A0A0K2TV95</accession>
<organism evidence="1">
    <name type="scientific">Lepeophtheirus salmonis</name>
    <name type="common">Salmon louse</name>
    <name type="synonym">Caligus salmonis</name>
    <dbReference type="NCBI Taxonomy" id="72036"/>
    <lineage>
        <taxon>Eukaryota</taxon>
        <taxon>Metazoa</taxon>
        <taxon>Ecdysozoa</taxon>
        <taxon>Arthropoda</taxon>
        <taxon>Crustacea</taxon>
        <taxon>Multicrustacea</taxon>
        <taxon>Hexanauplia</taxon>
        <taxon>Copepoda</taxon>
        <taxon>Siphonostomatoida</taxon>
        <taxon>Caligidae</taxon>
        <taxon>Lepeophtheirus</taxon>
    </lineage>
</organism>
<dbReference type="AlphaFoldDB" id="A0A0K2TV95"/>
<evidence type="ECO:0000313" key="1">
    <source>
        <dbReference type="EMBL" id="CDW29958.1"/>
    </source>
</evidence>
<name>A0A0K2TV95_LEPSM</name>
<sequence length="44" mass="4995">KEIYLINLLCFHSHFLVAEPCSSNIGNIYLASVESYSPKFHPVL</sequence>
<feature type="non-terminal residue" evidence="1">
    <location>
        <position position="1"/>
    </location>
</feature>
<dbReference type="EMBL" id="HACA01012597">
    <property type="protein sequence ID" value="CDW29958.1"/>
    <property type="molecule type" value="Transcribed_RNA"/>
</dbReference>
<reference evidence="1" key="1">
    <citation type="submission" date="2014-05" db="EMBL/GenBank/DDBJ databases">
        <authorList>
            <person name="Chronopoulou M."/>
        </authorList>
    </citation>
    <scope>NUCLEOTIDE SEQUENCE</scope>
    <source>
        <tissue evidence="1">Whole organism</tissue>
    </source>
</reference>
<protein>
    <submittedName>
        <fullName evidence="1">Uncharacterized protein</fullName>
    </submittedName>
</protein>
<proteinExistence type="predicted"/>